<reference evidence="1" key="1">
    <citation type="submission" date="2022-06" db="EMBL/GenBank/DDBJ databases">
        <title>Lutimaribacter sp. EGI FJ00013, a novel bacterium isolated from a salt lake sediment enrichment.</title>
        <authorList>
            <person name="Gao L."/>
            <person name="Fang B.-Z."/>
            <person name="Li W.-J."/>
        </authorList>
    </citation>
    <scope>NUCLEOTIDE SEQUENCE</scope>
    <source>
        <strain evidence="1">EGI FJ00013</strain>
    </source>
</reference>
<evidence type="ECO:0000313" key="1">
    <source>
        <dbReference type="EMBL" id="MCM2562801.1"/>
    </source>
</evidence>
<keyword evidence="2" id="KW-1185">Reference proteome</keyword>
<accession>A0ACC5ZXK6</accession>
<protein>
    <submittedName>
        <fullName evidence="1">H-NS histone family protein</fullName>
    </submittedName>
</protein>
<dbReference type="Proteomes" id="UP001203036">
    <property type="component" value="Unassembled WGS sequence"/>
</dbReference>
<dbReference type="EMBL" id="JAMQGO010000007">
    <property type="protein sequence ID" value="MCM2562801.1"/>
    <property type="molecule type" value="Genomic_DNA"/>
</dbReference>
<evidence type="ECO:0000313" key="2">
    <source>
        <dbReference type="Proteomes" id="UP001203036"/>
    </source>
</evidence>
<name>A0ACC5ZXK6_9RHOB</name>
<organism evidence="1 2">
    <name type="scientific">Lutimaribacter degradans</name>
    <dbReference type="NCBI Taxonomy" id="2945989"/>
    <lineage>
        <taxon>Bacteria</taxon>
        <taxon>Pseudomonadati</taxon>
        <taxon>Pseudomonadota</taxon>
        <taxon>Alphaproteobacteria</taxon>
        <taxon>Rhodobacterales</taxon>
        <taxon>Roseobacteraceae</taxon>
        <taxon>Lutimaribacter</taxon>
    </lineage>
</organism>
<comment type="caution">
    <text evidence="1">The sequence shown here is derived from an EMBL/GenBank/DDBJ whole genome shotgun (WGS) entry which is preliminary data.</text>
</comment>
<sequence length="103" mass="11903">MKFNLDDMSLDELRALRKQVDRTIDTYKERQRQKALAELEEKAKAMGFTLNELIGGKKARRSSGIPKYRHPDDPMTTWTGRGRRPDWVKEALANGKSLDDLLI</sequence>
<gene>
    <name evidence="1" type="ORF">M8744_11665</name>
</gene>
<proteinExistence type="predicted"/>